<protein>
    <submittedName>
        <fullName evidence="1">35185_t:CDS:1</fullName>
    </submittedName>
</protein>
<sequence>PENVTNNRGAEYQPRYICSECFVRQESHFYEQYSCGYPKFDCKHLHKNDANDELQIL</sequence>
<reference evidence="1" key="1">
    <citation type="submission" date="2021-06" db="EMBL/GenBank/DDBJ databases">
        <authorList>
            <person name="Kallberg Y."/>
            <person name="Tangrot J."/>
            <person name="Rosling A."/>
        </authorList>
    </citation>
    <scope>NUCLEOTIDE SEQUENCE</scope>
    <source>
        <strain evidence="1">MA461A</strain>
    </source>
</reference>
<gene>
    <name evidence="1" type="ORF">RPERSI_LOCUS36123</name>
</gene>
<evidence type="ECO:0000313" key="2">
    <source>
        <dbReference type="Proteomes" id="UP000789920"/>
    </source>
</evidence>
<keyword evidence="2" id="KW-1185">Reference proteome</keyword>
<comment type="caution">
    <text evidence="1">The sequence shown here is derived from an EMBL/GenBank/DDBJ whole genome shotgun (WGS) entry which is preliminary data.</text>
</comment>
<dbReference type="Proteomes" id="UP000789920">
    <property type="component" value="Unassembled WGS sequence"/>
</dbReference>
<dbReference type="EMBL" id="CAJVQC010171029">
    <property type="protein sequence ID" value="CAG8850493.1"/>
    <property type="molecule type" value="Genomic_DNA"/>
</dbReference>
<accession>A0ACA9SXR1</accession>
<organism evidence="1 2">
    <name type="scientific">Racocetra persica</name>
    <dbReference type="NCBI Taxonomy" id="160502"/>
    <lineage>
        <taxon>Eukaryota</taxon>
        <taxon>Fungi</taxon>
        <taxon>Fungi incertae sedis</taxon>
        <taxon>Mucoromycota</taxon>
        <taxon>Glomeromycotina</taxon>
        <taxon>Glomeromycetes</taxon>
        <taxon>Diversisporales</taxon>
        <taxon>Gigasporaceae</taxon>
        <taxon>Racocetra</taxon>
    </lineage>
</organism>
<proteinExistence type="predicted"/>
<evidence type="ECO:0000313" key="1">
    <source>
        <dbReference type="EMBL" id="CAG8850493.1"/>
    </source>
</evidence>
<name>A0ACA9SXR1_9GLOM</name>
<feature type="non-terminal residue" evidence="1">
    <location>
        <position position="57"/>
    </location>
</feature>
<feature type="non-terminal residue" evidence="1">
    <location>
        <position position="1"/>
    </location>
</feature>